<gene>
    <name evidence="5" type="ORF">PPG34_04875</name>
</gene>
<evidence type="ECO:0000256" key="3">
    <source>
        <dbReference type="ARBA" id="ARBA00023052"/>
    </source>
</evidence>
<evidence type="ECO:0000256" key="1">
    <source>
        <dbReference type="ARBA" id="ARBA00001964"/>
    </source>
</evidence>
<keyword evidence="2" id="KW-0560">Oxidoreductase</keyword>
<dbReference type="InterPro" id="IPR029061">
    <property type="entry name" value="THDP-binding"/>
</dbReference>
<dbReference type="InterPro" id="IPR033248">
    <property type="entry name" value="Transketolase_C"/>
</dbReference>
<evidence type="ECO:0000313" key="5">
    <source>
        <dbReference type="EMBL" id="MDT7041673.1"/>
    </source>
</evidence>
<feature type="domain" description="Transketolase-like pyrimidine-binding" evidence="4">
    <location>
        <begin position="5"/>
        <end position="180"/>
    </location>
</feature>
<proteinExistence type="predicted"/>
<keyword evidence="6" id="KW-1185">Reference proteome</keyword>
<dbReference type="PANTHER" id="PTHR43257:SF2">
    <property type="entry name" value="PYRUVATE DEHYDROGENASE E1 COMPONENT SUBUNIT BETA"/>
    <property type="match status" value="1"/>
</dbReference>
<accession>A0ABU3K5L9</accession>
<dbReference type="Pfam" id="PF02779">
    <property type="entry name" value="Transket_pyr"/>
    <property type="match status" value="1"/>
</dbReference>
<organism evidence="5 6">
    <name type="scientific">Candidatus Nitronereus thalassa</name>
    <dbReference type="NCBI Taxonomy" id="3020898"/>
    <lineage>
        <taxon>Bacteria</taxon>
        <taxon>Pseudomonadati</taxon>
        <taxon>Nitrospirota</taxon>
        <taxon>Nitrospiria</taxon>
        <taxon>Nitrospirales</taxon>
        <taxon>Nitrospiraceae</taxon>
        <taxon>Candidatus Nitronereus</taxon>
    </lineage>
</organism>
<dbReference type="InterPro" id="IPR009014">
    <property type="entry name" value="Transketo_C/PFOR_II"/>
</dbReference>
<reference evidence="5 6" key="1">
    <citation type="journal article" date="2023" name="ISME J.">
        <title>Cultivation and genomic characterization of novel and ubiquitous marine nitrite-oxidizing bacteria from the Nitrospirales.</title>
        <authorList>
            <person name="Mueller A.J."/>
            <person name="Daebeler A."/>
            <person name="Herbold C.W."/>
            <person name="Kirkegaard R.H."/>
            <person name="Daims H."/>
        </authorList>
    </citation>
    <scope>NUCLEOTIDE SEQUENCE [LARGE SCALE GENOMIC DNA]</scope>
    <source>
        <strain evidence="5 6">EB</strain>
    </source>
</reference>
<sequence length="346" mass="38771">MKLNLTFREALNLALMREMECDASVFVYGLDVQDHKRIFGSTKGLVEKFGPERCFGTPLSEEAMTGVALGAALSGLRPVHIHIRADFMLLAMNQITNMISNLRYMSGGRLKIPLVIRAVIGRGWGQSAQHSKSLHSVFAHLPGLKVVLPTTPQDAYSLLRAAIRDENPVIFMEHRWLYDVEGEVKDEEIISLGIVGLRRSGHDLSVLTTSWMTVEALKAGEVLEKRGINIEVIDVRTVSPLEEQPLVDSVNKTRHCIVADYDWSYCGFGAELAAMISHQCFSTLKKPVERLGFAHAPCPTTRPLENLFYPSAVTIIRTVEKMLELEEMDLSGEEFYTYEKNFKGPF</sequence>
<name>A0ABU3K5L9_9BACT</name>
<dbReference type="Pfam" id="PF02780">
    <property type="entry name" value="Transketolase_C"/>
    <property type="match status" value="1"/>
</dbReference>
<dbReference type="SUPFAM" id="SSF52518">
    <property type="entry name" value="Thiamin diphosphate-binding fold (THDP-binding)"/>
    <property type="match status" value="1"/>
</dbReference>
<dbReference type="InterPro" id="IPR005475">
    <property type="entry name" value="Transketolase-like_Pyr-bd"/>
</dbReference>
<dbReference type="SUPFAM" id="SSF52922">
    <property type="entry name" value="TK C-terminal domain-like"/>
    <property type="match status" value="1"/>
</dbReference>
<dbReference type="CDD" id="cd07036">
    <property type="entry name" value="TPP_PYR_E1-PDHc-beta_like"/>
    <property type="match status" value="1"/>
</dbReference>
<evidence type="ECO:0000256" key="2">
    <source>
        <dbReference type="ARBA" id="ARBA00023002"/>
    </source>
</evidence>
<dbReference type="Gene3D" id="3.40.50.970">
    <property type="match status" value="1"/>
</dbReference>
<evidence type="ECO:0000313" key="6">
    <source>
        <dbReference type="Proteomes" id="UP001250932"/>
    </source>
</evidence>
<keyword evidence="3" id="KW-0786">Thiamine pyrophosphate</keyword>
<evidence type="ECO:0000259" key="4">
    <source>
        <dbReference type="SMART" id="SM00861"/>
    </source>
</evidence>
<comment type="cofactor">
    <cofactor evidence="1">
        <name>thiamine diphosphate</name>
        <dbReference type="ChEBI" id="CHEBI:58937"/>
    </cofactor>
</comment>
<dbReference type="Proteomes" id="UP001250932">
    <property type="component" value="Unassembled WGS sequence"/>
</dbReference>
<dbReference type="Gene3D" id="3.40.50.920">
    <property type="match status" value="1"/>
</dbReference>
<dbReference type="SMART" id="SM00861">
    <property type="entry name" value="Transket_pyr"/>
    <property type="match status" value="1"/>
</dbReference>
<dbReference type="PANTHER" id="PTHR43257">
    <property type="entry name" value="PYRUVATE DEHYDROGENASE E1 COMPONENT BETA SUBUNIT"/>
    <property type="match status" value="1"/>
</dbReference>
<dbReference type="RefSeq" id="WP_313832021.1">
    <property type="nucleotide sequence ID" value="NZ_JAQOUE010000001.1"/>
</dbReference>
<comment type="caution">
    <text evidence="5">The sequence shown here is derived from an EMBL/GenBank/DDBJ whole genome shotgun (WGS) entry which is preliminary data.</text>
</comment>
<protein>
    <submittedName>
        <fullName evidence="5">Transketolase C-terminal domain-containing protein</fullName>
    </submittedName>
</protein>
<dbReference type="EMBL" id="JAQOUE010000001">
    <property type="protein sequence ID" value="MDT7041673.1"/>
    <property type="molecule type" value="Genomic_DNA"/>
</dbReference>